<accession>A0A9N7R6L6</accession>
<organism evidence="8 9">
    <name type="scientific">Striga hermonthica</name>
    <name type="common">Purple witchweed</name>
    <name type="synonym">Buchnera hermonthica</name>
    <dbReference type="NCBI Taxonomy" id="68872"/>
    <lineage>
        <taxon>Eukaryota</taxon>
        <taxon>Viridiplantae</taxon>
        <taxon>Streptophyta</taxon>
        <taxon>Embryophyta</taxon>
        <taxon>Tracheophyta</taxon>
        <taxon>Spermatophyta</taxon>
        <taxon>Magnoliopsida</taxon>
        <taxon>eudicotyledons</taxon>
        <taxon>Gunneridae</taxon>
        <taxon>Pentapetalae</taxon>
        <taxon>asterids</taxon>
        <taxon>lamiids</taxon>
        <taxon>Lamiales</taxon>
        <taxon>Orobanchaceae</taxon>
        <taxon>Buchnereae</taxon>
        <taxon>Striga</taxon>
    </lineage>
</organism>
<evidence type="ECO:0000256" key="5">
    <source>
        <dbReference type="ARBA" id="ARBA00022801"/>
    </source>
</evidence>
<dbReference type="InterPro" id="IPR041373">
    <property type="entry name" value="RT_RNaseH"/>
</dbReference>
<keyword evidence="6" id="KW-0695">RNA-directed DNA polymerase</keyword>
<gene>
    <name evidence="8" type="ORF">SHERM_14192</name>
</gene>
<dbReference type="OrthoDB" id="2286242at2759"/>
<comment type="caution">
    <text evidence="8">The sequence shown here is derived from an EMBL/GenBank/DDBJ whole genome shotgun (WGS) entry which is preliminary data.</text>
</comment>
<evidence type="ECO:0000313" key="9">
    <source>
        <dbReference type="Proteomes" id="UP001153555"/>
    </source>
</evidence>
<evidence type="ECO:0000313" key="8">
    <source>
        <dbReference type="EMBL" id="CAA0813633.1"/>
    </source>
</evidence>
<keyword evidence="1" id="KW-0808">Transferase</keyword>
<dbReference type="SUPFAM" id="SSF56672">
    <property type="entry name" value="DNA/RNA polymerases"/>
    <property type="match status" value="1"/>
</dbReference>
<dbReference type="PANTHER" id="PTHR34072:SF52">
    <property type="entry name" value="RIBONUCLEASE H"/>
    <property type="match status" value="1"/>
</dbReference>
<reference evidence="8" key="1">
    <citation type="submission" date="2019-12" db="EMBL/GenBank/DDBJ databases">
        <authorList>
            <person name="Scholes J."/>
        </authorList>
    </citation>
    <scope>NUCLEOTIDE SEQUENCE</scope>
</reference>
<evidence type="ECO:0000256" key="2">
    <source>
        <dbReference type="ARBA" id="ARBA00022695"/>
    </source>
</evidence>
<dbReference type="GO" id="GO:0016787">
    <property type="term" value="F:hydrolase activity"/>
    <property type="evidence" value="ECO:0007669"/>
    <property type="project" value="UniProtKB-KW"/>
</dbReference>
<evidence type="ECO:0000256" key="6">
    <source>
        <dbReference type="ARBA" id="ARBA00022918"/>
    </source>
</evidence>
<dbReference type="Pfam" id="PF17917">
    <property type="entry name" value="RT_RNaseH"/>
    <property type="match status" value="1"/>
</dbReference>
<dbReference type="GO" id="GO:0003964">
    <property type="term" value="F:RNA-directed DNA polymerase activity"/>
    <property type="evidence" value="ECO:0007669"/>
    <property type="project" value="UniProtKB-KW"/>
</dbReference>
<evidence type="ECO:0000256" key="4">
    <source>
        <dbReference type="ARBA" id="ARBA00022759"/>
    </source>
</evidence>
<dbReference type="Proteomes" id="UP001153555">
    <property type="component" value="Unassembled WGS sequence"/>
</dbReference>
<feature type="non-terminal residue" evidence="8">
    <location>
        <position position="264"/>
    </location>
</feature>
<proteinExistence type="predicted"/>
<name>A0A9N7R6L6_STRHE</name>
<dbReference type="EMBL" id="CACSLK010011421">
    <property type="protein sequence ID" value="CAA0813633.1"/>
    <property type="molecule type" value="Genomic_DNA"/>
</dbReference>
<keyword evidence="2" id="KW-0548">Nucleotidyltransferase</keyword>
<evidence type="ECO:0000259" key="7">
    <source>
        <dbReference type="Pfam" id="PF17917"/>
    </source>
</evidence>
<feature type="domain" description="Reverse transcriptase RNase H-like" evidence="7">
    <location>
        <begin position="59"/>
        <end position="158"/>
    </location>
</feature>
<keyword evidence="4" id="KW-0255">Endonuclease</keyword>
<dbReference type="InterPro" id="IPR043502">
    <property type="entry name" value="DNA/RNA_pol_sf"/>
</dbReference>
<dbReference type="FunFam" id="3.30.70.270:FF:000020">
    <property type="entry name" value="Transposon Tf2-6 polyprotein-like Protein"/>
    <property type="match status" value="1"/>
</dbReference>
<keyword evidence="5" id="KW-0378">Hydrolase</keyword>
<dbReference type="AlphaFoldDB" id="A0A9N7R6L6"/>
<dbReference type="CDD" id="cd09274">
    <property type="entry name" value="RNase_HI_RT_Ty3"/>
    <property type="match status" value="1"/>
</dbReference>
<sequence>FLGLAGYYRRFIEGFSKIALPLSQLTRKSVKFEWTDRGEARFQELKRRLTSAPVLTIPDPSRSFTIFSDASKQGLGFVLMQDGQVVAYASRQLKPHEQNYPAYDLELAVVVHALKIWRHYLYGGRCEIFTDHKSLQYIFTQKELNMRQRRWLELIKDYDCSIQYHPGKANVIADALSRKVRGDLTYVVTQQSPLIQEFARTQIQAVDALPTAISGSVSAIVNSMQLQPMLRERIWQEQASDEFVRVMEAKVRAGGVEGFQLGAD</sequence>
<evidence type="ECO:0000256" key="1">
    <source>
        <dbReference type="ARBA" id="ARBA00022679"/>
    </source>
</evidence>
<dbReference type="GO" id="GO:0004519">
    <property type="term" value="F:endonuclease activity"/>
    <property type="evidence" value="ECO:0007669"/>
    <property type="project" value="UniProtKB-KW"/>
</dbReference>
<dbReference type="PANTHER" id="PTHR34072">
    <property type="entry name" value="ENZYMATIC POLYPROTEIN-RELATED"/>
    <property type="match status" value="1"/>
</dbReference>
<keyword evidence="3" id="KW-0540">Nuclease</keyword>
<protein>
    <submittedName>
        <fullName evidence="8">Uncharacterized mitochondrial protein AtMg00860</fullName>
    </submittedName>
</protein>
<feature type="non-terminal residue" evidence="8">
    <location>
        <position position="1"/>
    </location>
</feature>
<keyword evidence="9" id="KW-1185">Reference proteome</keyword>
<evidence type="ECO:0000256" key="3">
    <source>
        <dbReference type="ARBA" id="ARBA00022722"/>
    </source>
</evidence>
<dbReference type="Gene3D" id="3.30.70.270">
    <property type="match status" value="1"/>
</dbReference>
<dbReference type="InterPro" id="IPR043128">
    <property type="entry name" value="Rev_trsase/Diguanyl_cyclase"/>
</dbReference>